<feature type="transmembrane region" description="Helical" evidence="1">
    <location>
        <begin position="79"/>
        <end position="100"/>
    </location>
</feature>
<dbReference type="OrthoDB" id="6199062at2759"/>
<feature type="transmembrane region" description="Helical" evidence="1">
    <location>
        <begin position="326"/>
        <end position="347"/>
    </location>
</feature>
<keyword evidence="1" id="KW-1133">Transmembrane helix</keyword>
<keyword evidence="3" id="KW-1185">Reference proteome</keyword>
<evidence type="ECO:0000313" key="2">
    <source>
        <dbReference type="EnsemblMetazoa" id="G32330.7:cds"/>
    </source>
</evidence>
<name>A0A8W8MDY1_MAGGI</name>
<feature type="transmembrane region" description="Helical" evidence="1">
    <location>
        <begin position="43"/>
        <end position="67"/>
    </location>
</feature>
<evidence type="ECO:0000313" key="3">
    <source>
        <dbReference type="Proteomes" id="UP000005408"/>
    </source>
</evidence>
<dbReference type="Proteomes" id="UP000005408">
    <property type="component" value="Unassembled WGS sequence"/>
</dbReference>
<accession>A0A8W8MDY1</accession>
<dbReference type="EnsemblMetazoa" id="G32330.7">
    <property type="protein sequence ID" value="G32330.7:cds"/>
    <property type="gene ID" value="G32330"/>
</dbReference>
<keyword evidence="1" id="KW-0472">Membrane</keyword>
<organism evidence="2 3">
    <name type="scientific">Magallana gigas</name>
    <name type="common">Pacific oyster</name>
    <name type="synonym">Crassostrea gigas</name>
    <dbReference type="NCBI Taxonomy" id="29159"/>
    <lineage>
        <taxon>Eukaryota</taxon>
        <taxon>Metazoa</taxon>
        <taxon>Spiralia</taxon>
        <taxon>Lophotrochozoa</taxon>
        <taxon>Mollusca</taxon>
        <taxon>Bivalvia</taxon>
        <taxon>Autobranchia</taxon>
        <taxon>Pteriomorphia</taxon>
        <taxon>Ostreida</taxon>
        <taxon>Ostreoidea</taxon>
        <taxon>Ostreidae</taxon>
        <taxon>Magallana</taxon>
    </lineage>
</organism>
<sequence>MASSQDIESQGIGLHARHGVPEPEFPDIQEPEPALPQKRYVNIYTFTRVLCGLLIVTNTAMDWALYAELDSNCEDIKKRFLVVTIIGTILTIAQISNIVYQVKVNYKEDFKFQEPLNYVDGRSEAMLMVLFVELPQLFLLQDYSKSPCDKAKHCSTDGDSGGITTVTKDPPNIDDVIDIKFLTGCAVVGLVTCHFRYHLSRPLPRFGRRGVDDEYKMLKLQQTPVLKLIIWFDQILPKILRFVGLDILCLCRKFKIPMVFGDCLCDHLTPIWRWSYFVIECWVCRFTYCPKRDRGEVWFVNRMRMLRRRPGFLCLNKEDPYFLGVYFPYFFISALGVFLNLMGTYYCSLPFSGKMKPVSEVVRFVYNFTFFRYI</sequence>
<protein>
    <submittedName>
        <fullName evidence="2">Uncharacterized protein</fullName>
    </submittedName>
</protein>
<keyword evidence="1" id="KW-0812">Transmembrane</keyword>
<dbReference type="AlphaFoldDB" id="A0A8W8MDY1"/>
<reference evidence="2" key="1">
    <citation type="submission" date="2022-08" db="UniProtKB">
        <authorList>
            <consortium name="EnsemblMetazoa"/>
        </authorList>
    </citation>
    <scope>IDENTIFICATION</scope>
    <source>
        <strain evidence="2">05x7-T-G4-1.051#20</strain>
    </source>
</reference>
<evidence type="ECO:0000256" key="1">
    <source>
        <dbReference type="SAM" id="Phobius"/>
    </source>
</evidence>
<proteinExistence type="predicted"/>